<evidence type="ECO:0000313" key="2">
    <source>
        <dbReference type="Proteomes" id="UP000004713"/>
    </source>
</evidence>
<organism evidence="1 2">
    <name type="scientific">Bacteroides stercoris ATCC 43183</name>
    <dbReference type="NCBI Taxonomy" id="449673"/>
    <lineage>
        <taxon>Bacteria</taxon>
        <taxon>Pseudomonadati</taxon>
        <taxon>Bacteroidota</taxon>
        <taxon>Bacteroidia</taxon>
        <taxon>Bacteroidales</taxon>
        <taxon>Bacteroidaceae</taxon>
        <taxon>Bacteroides</taxon>
    </lineage>
</organism>
<sequence length="46" mass="5264">MCKSNGNFVERSALVLKGLALLPCSVLNLFDYISKTSNIDYYYFHD</sequence>
<protein>
    <submittedName>
        <fullName evidence="1">Uncharacterized protein</fullName>
    </submittedName>
</protein>
<comment type="caution">
    <text evidence="1">The sequence shown here is derived from an EMBL/GenBank/DDBJ whole genome shotgun (WGS) entry which is preliminary data.</text>
</comment>
<evidence type="ECO:0000313" key="1">
    <source>
        <dbReference type="EMBL" id="EDS14055.1"/>
    </source>
</evidence>
<dbReference type="Proteomes" id="UP000004713">
    <property type="component" value="Unassembled WGS sequence"/>
</dbReference>
<gene>
    <name evidence="1" type="ORF">BACSTE_03198</name>
</gene>
<proteinExistence type="predicted"/>
<dbReference type="EMBL" id="ABFZ02000022">
    <property type="protein sequence ID" value="EDS14055.1"/>
    <property type="molecule type" value="Genomic_DNA"/>
</dbReference>
<accession>B0NUL2</accession>
<name>B0NUL2_BACSE</name>
<reference evidence="1 2" key="1">
    <citation type="submission" date="2007-11" db="EMBL/GenBank/DDBJ databases">
        <title>Draft genome sequence of Bacteroides stercoris(ATCC 43183).</title>
        <authorList>
            <person name="Sudarsanam P."/>
            <person name="Ley R."/>
            <person name="Guruge J."/>
            <person name="Turnbaugh P.J."/>
            <person name="Mahowald M."/>
            <person name="Liep D."/>
            <person name="Gordon J."/>
        </authorList>
    </citation>
    <scope>NUCLEOTIDE SEQUENCE [LARGE SCALE GENOMIC DNA]</scope>
    <source>
        <strain evidence="1 2">ATCC 43183</strain>
    </source>
</reference>
<dbReference type="AlphaFoldDB" id="B0NUL2"/>
<dbReference type="HOGENOM" id="CLU_3180386_0_0_10"/>
<reference evidence="1 2" key="2">
    <citation type="submission" date="2007-11" db="EMBL/GenBank/DDBJ databases">
        <authorList>
            <person name="Fulton L."/>
            <person name="Clifton S."/>
            <person name="Fulton B."/>
            <person name="Xu J."/>
            <person name="Minx P."/>
            <person name="Pepin K.H."/>
            <person name="Johnson M."/>
            <person name="Thiruvilangam P."/>
            <person name="Bhonagiri V."/>
            <person name="Nash W.E."/>
            <person name="Mardis E.R."/>
            <person name="Wilson R.K."/>
        </authorList>
    </citation>
    <scope>NUCLEOTIDE SEQUENCE [LARGE SCALE GENOMIC DNA]</scope>
    <source>
        <strain evidence="1 2">ATCC 43183</strain>
    </source>
</reference>